<evidence type="ECO:0000313" key="2">
    <source>
        <dbReference type="Proteomes" id="UP000266376"/>
    </source>
</evidence>
<sequence>MEEWQWVIIDENDTASQYPEGTPETEIHHEFDITDYSVKITSAYKAENGSTPTYELTLSTKLDVVKNADGTYSYILKLPDVSDVKAEDGNVEHTNLHISNSMVFKANVTENIEEDHIIQKSEAYVESDETKVEWKNN</sequence>
<accession>A0A395XVI6</accession>
<dbReference type="Proteomes" id="UP000266376">
    <property type="component" value="Unassembled WGS sequence"/>
</dbReference>
<dbReference type="AlphaFoldDB" id="A0A395XVI6"/>
<reference evidence="1 2" key="1">
    <citation type="submission" date="2018-08" db="EMBL/GenBank/DDBJ databases">
        <title>A genome reference for cultivated species of the human gut microbiota.</title>
        <authorList>
            <person name="Zou Y."/>
            <person name="Xue W."/>
            <person name="Luo G."/>
        </authorList>
    </citation>
    <scope>NUCLEOTIDE SEQUENCE [LARGE SCALE GENOMIC DNA]</scope>
    <source>
        <strain evidence="1 2">AF12-11</strain>
    </source>
</reference>
<gene>
    <name evidence="1" type="ORF">DWV67_01230</name>
</gene>
<proteinExistence type="predicted"/>
<protein>
    <submittedName>
        <fullName evidence="1">Uncharacterized protein</fullName>
    </submittedName>
</protein>
<evidence type="ECO:0000313" key="1">
    <source>
        <dbReference type="EMBL" id="RGW55719.1"/>
    </source>
</evidence>
<organism evidence="1 2">
    <name type="scientific">Dorea formicigenerans</name>
    <dbReference type="NCBI Taxonomy" id="39486"/>
    <lineage>
        <taxon>Bacteria</taxon>
        <taxon>Bacillati</taxon>
        <taxon>Bacillota</taxon>
        <taxon>Clostridia</taxon>
        <taxon>Lachnospirales</taxon>
        <taxon>Lachnospiraceae</taxon>
        <taxon>Dorea</taxon>
    </lineage>
</organism>
<dbReference type="EMBL" id="QSAJ01000002">
    <property type="protein sequence ID" value="RGW55719.1"/>
    <property type="molecule type" value="Genomic_DNA"/>
</dbReference>
<comment type="caution">
    <text evidence="1">The sequence shown here is derived from an EMBL/GenBank/DDBJ whole genome shotgun (WGS) entry which is preliminary data.</text>
</comment>
<name>A0A395XVI6_9FIRM</name>